<evidence type="ECO:0008006" key="4">
    <source>
        <dbReference type="Google" id="ProtNLM"/>
    </source>
</evidence>
<protein>
    <recommendedName>
        <fullName evidence="4">Bifunctional inhibitor/plant lipid transfer protein/seed storage helical domain-containing protein</fullName>
    </recommendedName>
</protein>
<accession>E1Z1Z6</accession>
<dbReference type="EMBL" id="GL433835">
    <property type="protein sequence ID" value="EFN59577.1"/>
    <property type="molecule type" value="Genomic_DNA"/>
</dbReference>
<evidence type="ECO:0000256" key="1">
    <source>
        <dbReference type="SAM" id="SignalP"/>
    </source>
</evidence>
<feature type="chain" id="PRO_5003155393" description="Bifunctional inhibitor/plant lipid transfer protein/seed storage helical domain-containing protein" evidence="1">
    <location>
        <begin position="20"/>
        <end position="132"/>
    </location>
</feature>
<gene>
    <name evidence="2" type="ORF">CHLNCDRAFT_132936</name>
</gene>
<dbReference type="Proteomes" id="UP000008141">
    <property type="component" value="Unassembled WGS sequence"/>
</dbReference>
<name>E1Z1Z6_CHLVA</name>
<dbReference type="AlphaFoldDB" id="E1Z1Z6"/>
<reference evidence="2 3" key="1">
    <citation type="journal article" date="2010" name="Plant Cell">
        <title>The Chlorella variabilis NC64A genome reveals adaptation to photosymbiosis, coevolution with viruses, and cryptic sex.</title>
        <authorList>
            <person name="Blanc G."/>
            <person name="Duncan G."/>
            <person name="Agarkova I."/>
            <person name="Borodovsky M."/>
            <person name="Gurnon J."/>
            <person name="Kuo A."/>
            <person name="Lindquist E."/>
            <person name="Lucas S."/>
            <person name="Pangilinan J."/>
            <person name="Polle J."/>
            <person name="Salamov A."/>
            <person name="Terry A."/>
            <person name="Yamada T."/>
            <person name="Dunigan D.D."/>
            <person name="Grigoriev I.V."/>
            <person name="Claverie J.M."/>
            <person name="Van Etten J.L."/>
        </authorList>
    </citation>
    <scope>NUCLEOTIDE SEQUENCE [LARGE SCALE GENOMIC DNA]</scope>
    <source>
        <strain evidence="2 3">NC64A</strain>
    </source>
</reference>
<dbReference type="RefSeq" id="XP_005851679.1">
    <property type="nucleotide sequence ID" value="XM_005851617.1"/>
</dbReference>
<proteinExistence type="predicted"/>
<dbReference type="GeneID" id="17359060"/>
<evidence type="ECO:0000313" key="3">
    <source>
        <dbReference type="Proteomes" id="UP000008141"/>
    </source>
</evidence>
<feature type="signal peptide" evidence="1">
    <location>
        <begin position="1"/>
        <end position="19"/>
    </location>
</feature>
<sequence length="132" mass="13464">MASFAHLLLLLLGVASVAAQNRIQTCIPLGGPMLNACSAELEYLNQPDQFPLTSTSPPDDAKVQSVISGLPAGLPSAPCCAAVQKFDTAGCGCESSLSQTLKAVGIQSEPAGLAGVVKIAGTACKFQPFQCQ</sequence>
<dbReference type="KEGG" id="cvr:CHLNCDRAFT_132936"/>
<keyword evidence="1" id="KW-0732">Signal</keyword>
<keyword evidence="3" id="KW-1185">Reference proteome</keyword>
<evidence type="ECO:0000313" key="2">
    <source>
        <dbReference type="EMBL" id="EFN59577.1"/>
    </source>
</evidence>
<dbReference type="OrthoDB" id="2106979at2759"/>
<organism evidence="3">
    <name type="scientific">Chlorella variabilis</name>
    <name type="common">Green alga</name>
    <dbReference type="NCBI Taxonomy" id="554065"/>
    <lineage>
        <taxon>Eukaryota</taxon>
        <taxon>Viridiplantae</taxon>
        <taxon>Chlorophyta</taxon>
        <taxon>core chlorophytes</taxon>
        <taxon>Trebouxiophyceae</taxon>
        <taxon>Chlorellales</taxon>
        <taxon>Chlorellaceae</taxon>
        <taxon>Chlorella clade</taxon>
        <taxon>Chlorella</taxon>
    </lineage>
</organism>
<dbReference type="InParanoid" id="E1Z1Z6"/>